<name>A0A3G8M243_9HYPH</name>
<organism evidence="2 3">
    <name type="scientific">Methylocystis rosea</name>
    <dbReference type="NCBI Taxonomy" id="173366"/>
    <lineage>
        <taxon>Bacteria</taxon>
        <taxon>Pseudomonadati</taxon>
        <taxon>Pseudomonadota</taxon>
        <taxon>Alphaproteobacteria</taxon>
        <taxon>Hyphomicrobiales</taxon>
        <taxon>Methylocystaceae</taxon>
        <taxon>Methylocystis</taxon>
    </lineage>
</organism>
<keyword evidence="1" id="KW-0472">Membrane</keyword>
<sequence length="262" mass="28943">MLADQMRPSERDDDIADIEPLWAVRANARLYAFRWPNIVLLTMIVPWLFLAASGGAVTDLAVTAAIVAVSYPILLLLHYYMVGKRLIYVGSRRGISSCYCVQENANVFFVKYSLESYDYDIATSVKLFEFNSGFAISLGRSFAASSSGGGASFFKPVPAGPLAIDKNPYYSFVFELDKTGVWINKARSAIQDISIDKNIVSSFISMKVKSAPNVPILFMLDTIFCDKEHAEMIAGSILSSDRFVELQKGRNSAINNNLERGA</sequence>
<dbReference type="RefSeq" id="WP_124737855.1">
    <property type="nucleotide sequence ID" value="NZ_CP034086.1"/>
</dbReference>
<evidence type="ECO:0000313" key="2">
    <source>
        <dbReference type="EMBL" id="AZG76016.1"/>
    </source>
</evidence>
<evidence type="ECO:0000256" key="1">
    <source>
        <dbReference type="SAM" id="Phobius"/>
    </source>
</evidence>
<protein>
    <submittedName>
        <fullName evidence="2">Uncharacterized protein</fullName>
    </submittedName>
</protein>
<keyword evidence="1" id="KW-0812">Transmembrane</keyword>
<evidence type="ECO:0000313" key="3">
    <source>
        <dbReference type="Proteomes" id="UP000273982"/>
    </source>
</evidence>
<gene>
    <name evidence="2" type="ORF">EHO51_04305</name>
</gene>
<dbReference type="EMBL" id="CP034086">
    <property type="protein sequence ID" value="AZG76016.1"/>
    <property type="molecule type" value="Genomic_DNA"/>
</dbReference>
<dbReference type="AlphaFoldDB" id="A0A3G8M243"/>
<proteinExistence type="predicted"/>
<accession>A0A3G8M243</accession>
<feature type="transmembrane region" description="Helical" evidence="1">
    <location>
        <begin position="35"/>
        <end position="54"/>
    </location>
</feature>
<dbReference type="KEGG" id="mros:EHO51_04305"/>
<feature type="transmembrane region" description="Helical" evidence="1">
    <location>
        <begin position="60"/>
        <end position="82"/>
    </location>
</feature>
<dbReference type="Proteomes" id="UP000273982">
    <property type="component" value="Chromosome"/>
</dbReference>
<reference evidence="2 3" key="1">
    <citation type="submission" date="2018-11" db="EMBL/GenBank/DDBJ databases">
        <title>Genome squencing of methanotrophic bacteria isolated from alkaline groundwater in Korea.</title>
        <authorList>
            <person name="Nguyen L.N."/>
        </authorList>
    </citation>
    <scope>NUCLEOTIDE SEQUENCE [LARGE SCALE GENOMIC DNA]</scope>
    <source>
        <strain evidence="2 3">GW6</strain>
    </source>
</reference>
<keyword evidence="1" id="KW-1133">Transmembrane helix</keyword>